<protein>
    <submittedName>
        <fullName evidence="1">Uncharacterized protein</fullName>
    </submittedName>
</protein>
<organism evidence="1">
    <name type="scientific">Anguilla anguilla</name>
    <name type="common">European freshwater eel</name>
    <name type="synonym">Muraena anguilla</name>
    <dbReference type="NCBI Taxonomy" id="7936"/>
    <lineage>
        <taxon>Eukaryota</taxon>
        <taxon>Metazoa</taxon>
        <taxon>Chordata</taxon>
        <taxon>Craniata</taxon>
        <taxon>Vertebrata</taxon>
        <taxon>Euteleostomi</taxon>
        <taxon>Actinopterygii</taxon>
        <taxon>Neopterygii</taxon>
        <taxon>Teleostei</taxon>
        <taxon>Anguilliformes</taxon>
        <taxon>Anguillidae</taxon>
        <taxon>Anguilla</taxon>
    </lineage>
</organism>
<evidence type="ECO:0000313" key="1">
    <source>
        <dbReference type="EMBL" id="JAI00795.1"/>
    </source>
</evidence>
<accession>A0A0E9XDU3</accession>
<reference evidence="1" key="2">
    <citation type="journal article" date="2015" name="Fish Shellfish Immunol.">
        <title>Early steps in the European eel (Anguilla anguilla)-Vibrio vulnificus interaction in the gills: Role of the RtxA13 toxin.</title>
        <authorList>
            <person name="Callol A."/>
            <person name="Pajuelo D."/>
            <person name="Ebbesson L."/>
            <person name="Teles M."/>
            <person name="MacKenzie S."/>
            <person name="Amaro C."/>
        </authorList>
    </citation>
    <scope>NUCLEOTIDE SEQUENCE</scope>
</reference>
<name>A0A0E9XDU3_ANGAN</name>
<reference evidence="1" key="1">
    <citation type="submission" date="2014-11" db="EMBL/GenBank/DDBJ databases">
        <authorList>
            <person name="Amaro Gonzalez C."/>
        </authorList>
    </citation>
    <scope>NUCLEOTIDE SEQUENCE</scope>
</reference>
<dbReference type="EMBL" id="GBXM01007783">
    <property type="protein sequence ID" value="JAI00795.1"/>
    <property type="molecule type" value="Transcribed_RNA"/>
</dbReference>
<sequence length="15" mass="1869">MRRFCISTVVTVFYF</sequence>
<proteinExistence type="predicted"/>